<keyword evidence="3" id="KW-0408">Iron</keyword>
<organism evidence="5 6">
    <name type="scientific">Sphingomonas colocasiae</name>
    <dbReference type="NCBI Taxonomy" id="1848973"/>
    <lineage>
        <taxon>Bacteria</taxon>
        <taxon>Pseudomonadati</taxon>
        <taxon>Pseudomonadota</taxon>
        <taxon>Alphaproteobacteria</taxon>
        <taxon>Sphingomonadales</taxon>
        <taxon>Sphingomonadaceae</taxon>
        <taxon>Sphingomonas</taxon>
    </lineage>
</organism>
<evidence type="ECO:0000313" key="5">
    <source>
        <dbReference type="EMBL" id="MBY8822155.1"/>
    </source>
</evidence>
<evidence type="ECO:0000256" key="1">
    <source>
        <dbReference type="ARBA" id="ARBA00001954"/>
    </source>
</evidence>
<evidence type="ECO:0000256" key="2">
    <source>
        <dbReference type="ARBA" id="ARBA00022723"/>
    </source>
</evidence>
<sequence>MIHAQAKAIVQAIIDPLPLAEFMAAVEASRALDVPSAPDHPRAMLFGEDPAQTVLGAYATHSAVLDSHGTAPTGPRPDAARCEDPAAFRSLIARFHDTGYTVRVPDVVPLSPPLQAFARALEALIHQPVTASLFWSIDRARAAVHYDENDIIAVQLSGRKRWWISTEPPELTVGWKQPGLGETRLGAHRVVDVGPGDLLYIPRGTPHTVESLSDSLHLSILFTPLTLREAVIAALDHLSNTTLPLRQTLLAMDGEALRDGGAAGPQARIADAVALLLDRCRSDGFVGAALQKRAARMVGALPVLDKVATAPVTPATIVVHAPNAISAMFATTGWIDWAQPGGHIHIHRGVEQGLRFIAETPSFRIADIPGEGVSDAVRVALAERFLLSGFLRIEG</sequence>
<proteinExistence type="predicted"/>
<keyword evidence="2" id="KW-0479">Metal-binding</keyword>
<comment type="caution">
    <text evidence="5">The sequence shown here is derived from an EMBL/GenBank/DDBJ whole genome shotgun (WGS) entry which is preliminary data.</text>
</comment>
<dbReference type="InterPro" id="IPR039994">
    <property type="entry name" value="NO66-like"/>
</dbReference>
<dbReference type="EMBL" id="JAINVV010000004">
    <property type="protein sequence ID" value="MBY8822155.1"/>
    <property type="molecule type" value="Genomic_DNA"/>
</dbReference>
<feature type="domain" description="JmjC" evidence="4">
    <location>
        <begin position="100"/>
        <end position="239"/>
    </location>
</feature>
<dbReference type="PROSITE" id="PS51184">
    <property type="entry name" value="JMJC"/>
    <property type="match status" value="1"/>
</dbReference>
<dbReference type="SUPFAM" id="SSF51197">
    <property type="entry name" value="Clavaminate synthase-like"/>
    <property type="match status" value="1"/>
</dbReference>
<dbReference type="RefSeq" id="WP_222989259.1">
    <property type="nucleotide sequence ID" value="NZ_JAINVV010000004.1"/>
</dbReference>
<protein>
    <submittedName>
        <fullName evidence="5">Cupin domain-containing protein</fullName>
    </submittedName>
</protein>
<name>A0ABS7PLH6_9SPHN</name>
<dbReference type="Pfam" id="PF08007">
    <property type="entry name" value="JmjC_2"/>
    <property type="match status" value="1"/>
</dbReference>
<dbReference type="InterPro" id="IPR003347">
    <property type="entry name" value="JmjC_dom"/>
</dbReference>
<evidence type="ECO:0000256" key="3">
    <source>
        <dbReference type="ARBA" id="ARBA00023004"/>
    </source>
</evidence>
<keyword evidence="6" id="KW-1185">Reference proteome</keyword>
<dbReference type="Gene3D" id="2.60.120.650">
    <property type="entry name" value="Cupin"/>
    <property type="match status" value="1"/>
</dbReference>
<gene>
    <name evidence="5" type="ORF">K7G82_07630</name>
</gene>
<evidence type="ECO:0000259" key="4">
    <source>
        <dbReference type="PROSITE" id="PS51184"/>
    </source>
</evidence>
<dbReference type="PANTHER" id="PTHR13096">
    <property type="entry name" value="MINA53 MYC INDUCED NUCLEAR ANTIGEN"/>
    <property type="match status" value="1"/>
</dbReference>
<dbReference type="Proteomes" id="UP000706039">
    <property type="component" value="Unassembled WGS sequence"/>
</dbReference>
<accession>A0ABS7PLH6</accession>
<evidence type="ECO:0000313" key="6">
    <source>
        <dbReference type="Proteomes" id="UP000706039"/>
    </source>
</evidence>
<comment type="cofactor">
    <cofactor evidence="1">
        <name>Fe(2+)</name>
        <dbReference type="ChEBI" id="CHEBI:29033"/>
    </cofactor>
</comment>
<reference evidence="5 6" key="1">
    <citation type="submission" date="2021-08" db="EMBL/GenBank/DDBJ databases">
        <authorList>
            <person name="Tuo L."/>
        </authorList>
    </citation>
    <scope>NUCLEOTIDE SEQUENCE [LARGE SCALE GENOMIC DNA]</scope>
    <source>
        <strain evidence="5 6">JCM 31229</strain>
    </source>
</reference>
<dbReference type="PANTHER" id="PTHR13096:SF8">
    <property type="entry name" value="RIBOSOMAL OXYGENASE 1"/>
    <property type="match status" value="1"/>
</dbReference>